<comment type="caution">
    <text evidence="1">The sequence shown here is derived from an EMBL/GenBank/DDBJ whole genome shotgun (WGS) entry which is preliminary data.</text>
</comment>
<protein>
    <recommendedName>
        <fullName evidence="3">Phasin protein</fullName>
    </recommendedName>
</protein>
<reference evidence="1 2" key="1">
    <citation type="submission" date="2018-06" db="EMBL/GenBank/DDBJ databases">
        <title>Genomic Encyclopedia of Type Strains, Phase IV (KMG-IV): sequencing the most valuable type-strain genomes for metagenomic binning, comparative biology and taxonomic classification.</title>
        <authorList>
            <person name="Goeker M."/>
        </authorList>
    </citation>
    <scope>NUCLEOTIDE SEQUENCE [LARGE SCALE GENOMIC DNA]</scope>
    <source>
        <strain evidence="1 2">DSM 24875</strain>
    </source>
</reference>
<accession>A0A366FDX1</accession>
<evidence type="ECO:0000313" key="2">
    <source>
        <dbReference type="Proteomes" id="UP000253529"/>
    </source>
</evidence>
<keyword evidence="2" id="KW-1185">Reference proteome</keyword>
<gene>
    <name evidence="1" type="ORF">DFR50_11522</name>
</gene>
<dbReference type="Proteomes" id="UP000253529">
    <property type="component" value="Unassembled WGS sequence"/>
</dbReference>
<dbReference type="AlphaFoldDB" id="A0A366FDX1"/>
<organism evidence="1 2">
    <name type="scientific">Roseiarcus fermentans</name>
    <dbReference type="NCBI Taxonomy" id="1473586"/>
    <lineage>
        <taxon>Bacteria</taxon>
        <taxon>Pseudomonadati</taxon>
        <taxon>Pseudomonadota</taxon>
        <taxon>Alphaproteobacteria</taxon>
        <taxon>Hyphomicrobiales</taxon>
        <taxon>Roseiarcaceae</taxon>
        <taxon>Roseiarcus</taxon>
    </lineage>
</organism>
<dbReference type="RefSeq" id="WP_113889979.1">
    <property type="nucleotide sequence ID" value="NZ_QNRK01000015.1"/>
</dbReference>
<evidence type="ECO:0008006" key="3">
    <source>
        <dbReference type="Google" id="ProtNLM"/>
    </source>
</evidence>
<dbReference type="OrthoDB" id="8450051at2"/>
<evidence type="ECO:0000313" key="1">
    <source>
        <dbReference type="EMBL" id="RBP11915.1"/>
    </source>
</evidence>
<sequence>MSKRLTGTSLAIAKANMRSGVDAALTIAARTHSMFSPGGEPIDKAREARLMVSEKVDAAVEGAFAAQAAWGQFLIKAAFGGLRSAEDVSVGLAGIAEAAAKPARRKVRANARRLTGA</sequence>
<dbReference type="EMBL" id="QNRK01000015">
    <property type="protein sequence ID" value="RBP11915.1"/>
    <property type="molecule type" value="Genomic_DNA"/>
</dbReference>
<proteinExistence type="predicted"/>
<name>A0A366FDX1_9HYPH</name>